<dbReference type="InterPro" id="IPR000644">
    <property type="entry name" value="CBS_dom"/>
</dbReference>
<dbReference type="PROSITE" id="PS51371">
    <property type="entry name" value="CBS"/>
    <property type="match status" value="2"/>
</dbReference>
<dbReference type="Pfam" id="PF00571">
    <property type="entry name" value="CBS"/>
    <property type="match status" value="2"/>
</dbReference>
<feature type="compositionally biased region" description="Low complexity" evidence="3">
    <location>
        <begin position="147"/>
        <end position="159"/>
    </location>
</feature>
<organism evidence="5 6">
    <name type="scientific">Comamonas terrae</name>
    <dbReference type="NCBI Taxonomy" id="673548"/>
    <lineage>
        <taxon>Bacteria</taxon>
        <taxon>Pseudomonadati</taxon>
        <taxon>Pseudomonadota</taxon>
        <taxon>Betaproteobacteria</taxon>
        <taxon>Burkholderiales</taxon>
        <taxon>Comamonadaceae</taxon>
        <taxon>Comamonas</taxon>
    </lineage>
</organism>
<gene>
    <name evidence="5" type="ORF">ACFSW6_18440</name>
</gene>
<dbReference type="RefSeq" id="WP_066479070.1">
    <property type="nucleotide sequence ID" value="NZ_BCNT01000009.1"/>
</dbReference>
<dbReference type="CDD" id="cd04622">
    <property type="entry name" value="CBS_pair_HRP1_like"/>
    <property type="match status" value="1"/>
</dbReference>
<proteinExistence type="predicted"/>
<protein>
    <submittedName>
        <fullName evidence="5">CBS domain-containing protein</fullName>
    </submittedName>
</protein>
<comment type="caution">
    <text evidence="5">The sequence shown here is derived from an EMBL/GenBank/DDBJ whole genome shotgun (WGS) entry which is preliminary data.</text>
</comment>
<dbReference type="PANTHER" id="PTHR43080:SF2">
    <property type="entry name" value="CBS DOMAIN-CONTAINING PROTEIN"/>
    <property type="match status" value="1"/>
</dbReference>
<evidence type="ECO:0000313" key="6">
    <source>
        <dbReference type="Proteomes" id="UP001597463"/>
    </source>
</evidence>
<feature type="domain" description="CBS" evidence="4">
    <location>
        <begin position="73"/>
        <end position="132"/>
    </location>
</feature>
<reference evidence="6" key="1">
    <citation type="journal article" date="2019" name="Int. J. Syst. Evol. Microbiol.">
        <title>The Global Catalogue of Microorganisms (GCM) 10K type strain sequencing project: providing services to taxonomists for standard genome sequencing and annotation.</title>
        <authorList>
            <consortium name="The Broad Institute Genomics Platform"/>
            <consortium name="The Broad Institute Genome Sequencing Center for Infectious Disease"/>
            <person name="Wu L."/>
            <person name="Ma J."/>
        </authorList>
    </citation>
    <scope>NUCLEOTIDE SEQUENCE [LARGE SCALE GENOMIC DNA]</scope>
    <source>
        <strain evidence="6">TISTR 1906</strain>
    </source>
</reference>
<dbReference type="Proteomes" id="UP001597463">
    <property type="component" value="Unassembled WGS sequence"/>
</dbReference>
<evidence type="ECO:0000259" key="4">
    <source>
        <dbReference type="PROSITE" id="PS51371"/>
    </source>
</evidence>
<dbReference type="InterPro" id="IPR051257">
    <property type="entry name" value="Diverse_CBS-Domain"/>
</dbReference>
<dbReference type="EMBL" id="JBHUMV010000009">
    <property type="protein sequence ID" value="MFD2756052.1"/>
    <property type="molecule type" value="Genomic_DNA"/>
</dbReference>
<keyword evidence="1 2" id="KW-0129">CBS domain</keyword>
<evidence type="ECO:0000256" key="3">
    <source>
        <dbReference type="SAM" id="MobiDB-lite"/>
    </source>
</evidence>
<dbReference type="Gene3D" id="3.10.580.10">
    <property type="entry name" value="CBS-domain"/>
    <property type="match status" value="1"/>
</dbReference>
<dbReference type="PANTHER" id="PTHR43080">
    <property type="entry name" value="CBS DOMAIN-CONTAINING PROTEIN CBSX3, MITOCHONDRIAL"/>
    <property type="match status" value="1"/>
</dbReference>
<evidence type="ECO:0000313" key="5">
    <source>
        <dbReference type="EMBL" id="MFD2756052.1"/>
    </source>
</evidence>
<feature type="compositionally biased region" description="Basic and acidic residues" evidence="3">
    <location>
        <begin position="134"/>
        <end position="145"/>
    </location>
</feature>
<accession>A0ABW5UUI2</accession>
<dbReference type="SMART" id="SM00116">
    <property type="entry name" value="CBS"/>
    <property type="match status" value="2"/>
</dbReference>
<sequence length="159" mass="16896">MTTVKDVMTRGVRSLSPTDTVQFAAQAMDELAVGSVPICDGQKLVGMVTDRDITIRSTAQGLPADTTSLSQVMSEGVRWCYEDQTLEEAARQMCDAQIRRLPVVDREKRLVGVLSLGDVAVKFSAEEAAQALRDISKPAEPDRRGISAAAGSTAGGATP</sequence>
<dbReference type="InterPro" id="IPR046342">
    <property type="entry name" value="CBS_dom_sf"/>
</dbReference>
<evidence type="ECO:0000256" key="2">
    <source>
        <dbReference type="PROSITE-ProRule" id="PRU00703"/>
    </source>
</evidence>
<dbReference type="SUPFAM" id="SSF54631">
    <property type="entry name" value="CBS-domain pair"/>
    <property type="match status" value="1"/>
</dbReference>
<evidence type="ECO:0000256" key="1">
    <source>
        <dbReference type="ARBA" id="ARBA00023122"/>
    </source>
</evidence>
<feature type="region of interest" description="Disordered" evidence="3">
    <location>
        <begin position="132"/>
        <end position="159"/>
    </location>
</feature>
<keyword evidence="6" id="KW-1185">Reference proteome</keyword>
<feature type="domain" description="CBS" evidence="4">
    <location>
        <begin position="8"/>
        <end position="66"/>
    </location>
</feature>
<name>A0ABW5UUI2_9BURK</name>